<dbReference type="Proteomes" id="UP000835052">
    <property type="component" value="Unassembled WGS sequence"/>
</dbReference>
<feature type="region of interest" description="Disordered" evidence="2">
    <location>
        <begin position="242"/>
        <end position="266"/>
    </location>
</feature>
<dbReference type="Gene3D" id="6.10.250.3110">
    <property type="match status" value="1"/>
</dbReference>
<dbReference type="PANTHER" id="PTHR12768:SF4">
    <property type="entry name" value="BECLIN-1"/>
    <property type="match status" value="1"/>
</dbReference>
<comment type="caution">
    <text evidence="4">The sequence shown here is derived from an EMBL/GenBank/DDBJ whole genome shotgun (WGS) entry which is preliminary data.</text>
</comment>
<evidence type="ECO:0000313" key="4">
    <source>
        <dbReference type="EMBL" id="CAD6194660.1"/>
    </source>
</evidence>
<dbReference type="GO" id="GO:0034272">
    <property type="term" value="C:phosphatidylinositol 3-kinase complex, class III, type II"/>
    <property type="evidence" value="ECO:0007669"/>
    <property type="project" value="TreeGrafter"/>
</dbReference>
<dbReference type="GO" id="GO:0006995">
    <property type="term" value="P:cellular response to nitrogen starvation"/>
    <property type="evidence" value="ECO:0007669"/>
    <property type="project" value="TreeGrafter"/>
</dbReference>
<keyword evidence="5" id="KW-1185">Reference proteome</keyword>
<evidence type="ECO:0000256" key="1">
    <source>
        <dbReference type="SAM" id="Coils"/>
    </source>
</evidence>
<dbReference type="GO" id="GO:0000423">
    <property type="term" value="P:mitophagy"/>
    <property type="evidence" value="ECO:0007669"/>
    <property type="project" value="TreeGrafter"/>
</dbReference>
<dbReference type="GO" id="GO:0045324">
    <property type="term" value="P:late endosome to vacuole transport"/>
    <property type="evidence" value="ECO:0007669"/>
    <property type="project" value="TreeGrafter"/>
</dbReference>
<reference evidence="4" key="1">
    <citation type="submission" date="2020-10" db="EMBL/GenBank/DDBJ databases">
        <authorList>
            <person name="Kikuchi T."/>
        </authorList>
    </citation>
    <scope>NUCLEOTIDE SEQUENCE</scope>
    <source>
        <strain evidence="4">NKZ352</strain>
    </source>
</reference>
<dbReference type="GO" id="GO:0000407">
    <property type="term" value="C:phagophore assembly site"/>
    <property type="evidence" value="ECO:0007669"/>
    <property type="project" value="TreeGrafter"/>
</dbReference>
<feature type="compositionally biased region" description="Basic and acidic residues" evidence="2">
    <location>
        <begin position="43"/>
        <end position="62"/>
    </location>
</feature>
<dbReference type="InterPro" id="IPR041691">
    <property type="entry name" value="Atg6/beclin_CC"/>
</dbReference>
<evidence type="ECO:0000256" key="2">
    <source>
        <dbReference type="SAM" id="MobiDB-lite"/>
    </source>
</evidence>
<dbReference type="EMBL" id="CAJGYM010000046">
    <property type="protein sequence ID" value="CAD6194660.1"/>
    <property type="molecule type" value="Genomic_DNA"/>
</dbReference>
<proteinExistence type="predicted"/>
<name>A0A8S1HND6_9PELO</name>
<dbReference type="Pfam" id="PF17675">
    <property type="entry name" value="APG6_N"/>
    <property type="match status" value="1"/>
</dbReference>
<evidence type="ECO:0000259" key="3">
    <source>
        <dbReference type="Pfam" id="PF17675"/>
    </source>
</evidence>
<organism evidence="4 5">
    <name type="scientific">Caenorhabditis auriculariae</name>
    <dbReference type="NCBI Taxonomy" id="2777116"/>
    <lineage>
        <taxon>Eukaryota</taxon>
        <taxon>Metazoa</taxon>
        <taxon>Ecdysozoa</taxon>
        <taxon>Nematoda</taxon>
        <taxon>Chromadorea</taxon>
        <taxon>Rhabditida</taxon>
        <taxon>Rhabditina</taxon>
        <taxon>Rhabditomorpha</taxon>
        <taxon>Rhabditoidea</taxon>
        <taxon>Rhabditidae</taxon>
        <taxon>Peloderinae</taxon>
        <taxon>Caenorhabditis</taxon>
    </lineage>
</organism>
<dbReference type="OrthoDB" id="20368at2759"/>
<sequence length="272" mass="31204">MRQGTISMVPEYYRRGIVMLPVKMEQQRFTCLNCQGNLRLDSVRRSEGTDDERSKYTEKENDSTESLQGQAKNLMKLICDAQCPSDAPVCGECSDELLVGMEKQLASLEEERASYQTFLDHLKATHSSSNISELKSTLQNLQDQEKSLENELEKLILEEKSIDEELQAKRKKNKASEQKSEHLWQTYRDNLRKLLEAEDTLRSVDSELRYADIQHRRLTDTNILDICFHIWVEGQIGEINGFSTGSSAGSTRGLDRNQRRLGPSRSSARYFV</sequence>
<feature type="domain" description="Atg6/beclin coiled-coil" evidence="3">
    <location>
        <begin position="88"/>
        <end position="214"/>
    </location>
</feature>
<feature type="coiled-coil region" evidence="1">
    <location>
        <begin position="105"/>
        <end position="172"/>
    </location>
</feature>
<dbReference type="GO" id="GO:0030674">
    <property type="term" value="F:protein-macromolecule adaptor activity"/>
    <property type="evidence" value="ECO:0007669"/>
    <property type="project" value="TreeGrafter"/>
</dbReference>
<gene>
    <name evidence="4" type="ORF">CAUJ_LOCUS10579</name>
</gene>
<dbReference type="GO" id="GO:0000045">
    <property type="term" value="P:autophagosome assembly"/>
    <property type="evidence" value="ECO:0007669"/>
    <property type="project" value="TreeGrafter"/>
</dbReference>
<dbReference type="GO" id="GO:0034271">
    <property type="term" value="C:phosphatidylinositol 3-kinase complex, class III, type I"/>
    <property type="evidence" value="ECO:0007669"/>
    <property type="project" value="TreeGrafter"/>
</dbReference>
<keyword evidence="1" id="KW-0175">Coiled coil</keyword>
<feature type="region of interest" description="Disordered" evidence="2">
    <location>
        <begin position="43"/>
        <end position="67"/>
    </location>
</feature>
<protein>
    <recommendedName>
        <fullName evidence="3">Atg6/beclin coiled-coil domain-containing protein</fullName>
    </recommendedName>
</protein>
<dbReference type="InterPro" id="IPR007243">
    <property type="entry name" value="Atg6/Beclin"/>
</dbReference>
<accession>A0A8S1HND6</accession>
<dbReference type="PANTHER" id="PTHR12768">
    <property type="entry name" value="BECLIN 1"/>
    <property type="match status" value="1"/>
</dbReference>
<dbReference type="GO" id="GO:0043548">
    <property type="term" value="F:phosphatidylinositol 3-kinase binding"/>
    <property type="evidence" value="ECO:0007669"/>
    <property type="project" value="TreeGrafter"/>
</dbReference>
<evidence type="ECO:0000313" key="5">
    <source>
        <dbReference type="Proteomes" id="UP000835052"/>
    </source>
</evidence>
<dbReference type="AlphaFoldDB" id="A0A8S1HND6"/>